<name>A0A830GUU0_9CREN</name>
<proteinExistence type="predicted"/>
<evidence type="ECO:0000313" key="2">
    <source>
        <dbReference type="Proteomes" id="UP000610960"/>
    </source>
</evidence>
<organism evidence="1 2">
    <name type="scientific">Thermocladium modestius</name>
    <dbReference type="NCBI Taxonomy" id="62609"/>
    <lineage>
        <taxon>Archaea</taxon>
        <taxon>Thermoproteota</taxon>
        <taxon>Thermoprotei</taxon>
        <taxon>Thermoproteales</taxon>
        <taxon>Thermoproteaceae</taxon>
        <taxon>Thermocladium</taxon>
    </lineage>
</organism>
<sequence>MTGPKRTNYISINSLDCSVKLRQWESPLFGREFNRGRLLYVTLNATPIVNYIWDGGKPYGARWLNLPASM</sequence>
<keyword evidence="2" id="KW-1185">Reference proteome</keyword>
<reference evidence="1" key="1">
    <citation type="journal article" date="2014" name="Int. J. Syst. Evol. Microbiol.">
        <title>Complete genome sequence of Corynebacterium casei LMG S-19264T (=DSM 44701T), isolated from a smear-ripened cheese.</title>
        <authorList>
            <consortium name="US DOE Joint Genome Institute (JGI-PGF)"/>
            <person name="Walter F."/>
            <person name="Albersmeier A."/>
            <person name="Kalinowski J."/>
            <person name="Ruckert C."/>
        </authorList>
    </citation>
    <scope>NUCLEOTIDE SEQUENCE</scope>
    <source>
        <strain evidence="1">JCM 10088</strain>
    </source>
</reference>
<protein>
    <submittedName>
        <fullName evidence="1">Uncharacterized protein</fullName>
    </submittedName>
</protein>
<dbReference type="AlphaFoldDB" id="A0A830GUU0"/>
<evidence type="ECO:0000313" key="1">
    <source>
        <dbReference type="EMBL" id="GGP21191.1"/>
    </source>
</evidence>
<dbReference type="EMBL" id="BMNL01000003">
    <property type="protein sequence ID" value="GGP21191.1"/>
    <property type="molecule type" value="Genomic_DNA"/>
</dbReference>
<gene>
    <name evidence="1" type="ORF">GCM10007981_12000</name>
</gene>
<comment type="caution">
    <text evidence="1">The sequence shown here is derived from an EMBL/GenBank/DDBJ whole genome shotgun (WGS) entry which is preliminary data.</text>
</comment>
<accession>A0A830GUU0</accession>
<reference evidence="1" key="2">
    <citation type="submission" date="2020-09" db="EMBL/GenBank/DDBJ databases">
        <authorList>
            <person name="Sun Q."/>
            <person name="Ohkuma M."/>
        </authorList>
    </citation>
    <scope>NUCLEOTIDE SEQUENCE</scope>
    <source>
        <strain evidence="1">JCM 10088</strain>
    </source>
</reference>
<dbReference type="Proteomes" id="UP000610960">
    <property type="component" value="Unassembled WGS sequence"/>
</dbReference>